<feature type="transmembrane region" description="Helical" evidence="1">
    <location>
        <begin position="366"/>
        <end position="386"/>
    </location>
</feature>
<keyword evidence="1" id="KW-0472">Membrane</keyword>
<keyword evidence="3" id="KW-1185">Reference proteome</keyword>
<accession>D6XUN6</accession>
<feature type="transmembrane region" description="Helical" evidence="1">
    <location>
        <begin position="333"/>
        <end position="354"/>
    </location>
</feature>
<protein>
    <recommendedName>
        <fullName evidence="4">DUF2812 domain-containing protein</fullName>
    </recommendedName>
</protein>
<dbReference type="EMBL" id="CP001791">
    <property type="protein sequence ID" value="ADH99522.1"/>
    <property type="molecule type" value="Genomic_DNA"/>
</dbReference>
<dbReference type="STRING" id="439292.Bsel_2018"/>
<dbReference type="HOGENOM" id="CLU_683034_0_0_9"/>
<reference evidence="2" key="1">
    <citation type="submission" date="2009-10" db="EMBL/GenBank/DDBJ databases">
        <title>Complete sequence of Bacillus selenitireducens MLS10.</title>
        <authorList>
            <consortium name="US DOE Joint Genome Institute"/>
            <person name="Lucas S."/>
            <person name="Copeland A."/>
            <person name="Lapidus A."/>
            <person name="Glavina del Rio T."/>
            <person name="Dalin E."/>
            <person name="Tice H."/>
            <person name="Bruce D."/>
            <person name="Goodwin L."/>
            <person name="Pitluck S."/>
            <person name="Sims D."/>
            <person name="Brettin T."/>
            <person name="Detter J.C."/>
            <person name="Han C."/>
            <person name="Larimer F."/>
            <person name="Land M."/>
            <person name="Hauser L."/>
            <person name="Kyrpides N."/>
            <person name="Ovchinnikova G."/>
            <person name="Stolz J."/>
        </authorList>
    </citation>
    <scope>NUCLEOTIDE SEQUENCE [LARGE SCALE GENOMIC DNA]</scope>
    <source>
        <strain evidence="2">MLS10</strain>
    </source>
</reference>
<feature type="transmembrane region" description="Helical" evidence="1">
    <location>
        <begin position="154"/>
        <end position="177"/>
    </location>
</feature>
<gene>
    <name evidence="2" type="ordered locus">Bsel_2018</name>
</gene>
<dbReference type="AlphaFoldDB" id="D6XUN6"/>
<dbReference type="Proteomes" id="UP000000271">
    <property type="component" value="Chromosome"/>
</dbReference>
<evidence type="ECO:0000313" key="3">
    <source>
        <dbReference type="Proteomes" id="UP000000271"/>
    </source>
</evidence>
<dbReference type="KEGG" id="bse:Bsel_2018"/>
<evidence type="ECO:0008006" key="4">
    <source>
        <dbReference type="Google" id="ProtNLM"/>
    </source>
</evidence>
<evidence type="ECO:0000313" key="2">
    <source>
        <dbReference type="EMBL" id="ADH99522.1"/>
    </source>
</evidence>
<dbReference type="Pfam" id="PF11193">
    <property type="entry name" value="DUF2812"/>
    <property type="match status" value="2"/>
</dbReference>
<evidence type="ECO:0000256" key="1">
    <source>
        <dbReference type="SAM" id="Phobius"/>
    </source>
</evidence>
<dbReference type="RefSeq" id="WP_013172944.1">
    <property type="nucleotide sequence ID" value="NC_014219.1"/>
</dbReference>
<keyword evidence="1" id="KW-0812">Transmembrane</keyword>
<organism evidence="2 3">
    <name type="scientific">Bacillus selenitireducens (strain ATCC 700615 / DSM 15326 / MLS10)</name>
    <dbReference type="NCBI Taxonomy" id="439292"/>
    <lineage>
        <taxon>Bacteria</taxon>
        <taxon>Bacillati</taxon>
        <taxon>Bacillota</taxon>
        <taxon>Bacilli</taxon>
        <taxon>Bacillales</taxon>
        <taxon>Bacillaceae</taxon>
        <taxon>Salisediminibacterium</taxon>
    </lineage>
</organism>
<keyword evidence="1" id="KW-1133">Transmembrane helix</keyword>
<feature type="transmembrane region" description="Helical" evidence="1">
    <location>
        <begin position="116"/>
        <end position="134"/>
    </location>
</feature>
<dbReference type="InterPro" id="IPR021359">
    <property type="entry name" value="DUF2812"/>
</dbReference>
<sequence length="398" mass="46051">MNKHSYKRVCRPFWSYAIHRTEAWLEAMAARGMHLQSFNRFTSSFSFIAGKEASLTYRIHRTEQRALPSKLSEDGWESCHVNGKWEVLKNESYLPGEHTDVSRDGILLRNSRVRQAWLIFFLIVITMASIQLSLLTVMLTSPGNIETTVETSPMWLITLAGFIVQAGILFSGIYTLFRIKDEKRVLSEDMAYHSEEEDHARALHQRFAKSDVTKWRPGWMSSPDRLSSWIEQKADAGLYLVRVSAGGTRFHFSRVNTGSAACHVQFERTETPGSESLHMENGWVPVYKTNSHFLKWVIWIKPYDAKTETKPRFYTDHESQLAAARELSVSRTWFLGLLVLLQLFVLSQTVLRLINRPESWSYGDSVMITLLGFAVIILVQDIVRCWRYYLRVRQLRTS</sequence>
<proteinExistence type="predicted"/>
<dbReference type="eggNOG" id="ENOG50311MV">
    <property type="taxonomic scope" value="Bacteria"/>
</dbReference>
<name>D6XUN6_BACIE</name>
<dbReference type="OrthoDB" id="8230517at2"/>